<reference evidence="2 3" key="2">
    <citation type="journal article" date="2010" name="Nature">
        <title>Comparative genomics reveals mobile pathogenicity chromosomes in Fusarium.</title>
        <authorList>
            <person name="Ma L.J."/>
            <person name="van der Does H.C."/>
            <person name="Borkovich K.A."/>
            <person name="Coleman J.J."/>
            <person name="Daboussi M.J."/>
            <person name="Di Pietro A."/>
            <person name="Dufresne M."/>
            <person name="Freitag M."/>
            <person name="Grabherr M."/>
            <person name="Henrissat B."/>
            <person name="Houterman P.M."/>
            <person name="Kang S."/>
            <person name="Shim W.B."/>
            <person name="Woloshuk C."/>
            <person name="Xie X."/>
            <person name="Xu J.R."/>
            <person name="Antoniw J."/>
            <person name="Baker S.E."/>
            <person name="Bluhm B.H."/>
            <person name="Breakspear A."/>
            <person name="Brown D.W."/>
            <person name="Butchko R.A."/>
            <person name="Chapman S."/>
            <person name="Coulson R."/>
            <person name="Coutinho P.M."/>
            <person name="Danchin E.G."/>
            <person name="Diener A."/>
            <person name="Gale L.R."/>
            <person name="Gardiner D.M."/>
            <person name="Goff S."/>
            <person name="Hammond-Kosack K.E."/>
            <person name="Hilburn K."/>
            <person name="Hua-Van A."/>
            <person name="Jonkers W."/>
            <person name="Kazan K."/>
            <person name="Kodira C.D."/>
            <person name="Koehrsen M."/>
            <person name="Kumar L."/>
            <person name="Lee Y.H."/>
            <person name="Li L."/>
            <person name="Manners J.M."/>
            <person name="Miranda-Saavedra D."/>
            <person name="Mukherjee M."/>
            <person name="Park G."/>
            <person name="Park J."/>
            <person name="Park S.Y."/>
            <person name="Proctor R.H."/>
            <person name="Regev A."/>
            <person name="Ruiz-Roldan M.C."/>
            <person name="Sain D."/>
            <person name="Sakthikumar S."/>
            <person name="Sykes S."/>
            <person name="Schwartz D.C."/>
            <person name="Turgeon B.G."/>
            <person name="Wapinski I."/>
            <person name="Yoder O."/>
            <person name="Young S."/>
            <person name="Zeng Q."/>
            <person name="Zhou S."/>
            <person name="Galagan J."/>
            <person name="Cuomo C.A."/>
            <person name="Kistler H.C."/>
            <person name="Rep M."/>
        </authorList>
    </citation>
    <scope>GENOME REANNOTATION</scope>
    <source>
        <strain evidence="3">ATCC MYA-4620 / CBS 123657 / FGSC 9075 / NRRL 31084 / PH-1</strain>
        <strain evidence="2">PH-1 / ATCC MYA-4620 / FGSC 9075 / NRRL 31084</strain>
    </source>
</reference>
<gene>
    <name evidence="1" type="ORF">FGRAMPH1_01T23615</name>
</gene>
<dbReference type="AlphaFoldDB" id="A0A098DU37"/>
<organism evidence="1 3">
    <name type="scientific">Gibberella zeae (strain ATCC MYA-4620 / CBS 123657 / FGSC 9075 / NRRL 31084 / PH-1)</name>
    <name type="common">Wheat head blight fungus</name>
    <name type="synonym">Fusarium graminearum</name>
    <dbReference type="NCBI Taxonomy" id="229533"/>
    <lineage>
        <taxon>Eukaryota</taxon>
        <taxon>Fungi</taxon>
        <taxon>Dikarya</taxon>
        <taxon>Ascomycota</taxon>
        <taxon>Pezizomycotina</taxon>
        <taxon>Sordariomycetes</taxon>
        <taxon>Hypocreomycetidae</taxon>
        <taxon>Hypocreales</taxon>
        <taxon>Nectriaceae</taxon>
        <taxon>Fusarium</taxon>
    </lineage>
</organism>
<dbReference type="EnsemblFungi" id="CEF85375">
    <property type="protein sequence ID" value="CEF85375"/>
    <property type="gene ID" value="FGRRES_15405"/>
</dbReference>
<reference evidence="1 3" key="3">
    <citation type="journal article" date="2015" name="BMC Genomics">
        <title>The completed genome sequence of the pathogenic ascomycete fungus Fusarium graminearum.</title>
        <authorList>
            <person name="King R."/>
            <person name="Urban M."/>
            <person name="Hammond-Kosack M.C."/>
            <person name="Hassani-Pak K."/>
            <person name="Hammond-Kosack K.E."/>
        </authorList>
    </citation>
    <scope>NUCLEOTIDE SEQUENCE [LARGE SCALE GENOMIC DNA]</scope>
    <source>
        <strain evidence="3">ATCC MYA-4620 / CBS 123657 / FGSC 9075 / NRRL 31084 / PH-1</strain>
        <strain evidence="1">PH-1</strain>
    </source>
</reference>
<proteinExistence type="predicted"/>
<evidence type="ECO:0000313" key="2">
    <source>
        <dbReference type="EnsemblFungi" id="CEF85375"/>
    </source>
</evidence>
<protein>
    <submittedName>
        <fullName evidence="1">Chromosome 4, complete genome</fullName>
    </submittedName>
</protein>
<name>A0A098DU37_GIBZE</name>
<dbReference type="InParanoid" id="A0A098DU37"/>
<evidence type="ECO:0000313" key="3">
    <source>
        <dbReference type="Proteomes" id="UP000070720"/>
    </source>
</evidence>
<dbReference type="EMBL" id="HG970335">
    <property type="protein sequence ID" value="CEF85375.1"/>
    <property type="molecule type" value="Genomic_DNA"/>
</dbReference>
<accession>A0A098DU37</accession>
<reference evidence="2" key="4">
    <citation type="submission" date="2017-01" db="UniProtKB">
        <authorList>
            <consortium name="EnsemblFungi"/>
        </authorList>
    </citation>
    <scope>IDENTIFICATION</scope>
    <source>
        <strain evidence="2">PH-1 / ATCC MYA-4620 / FGSC 9075 / NRRL 31084</strain>
    </source>
</reference>
<dbReference type="VEuPathDB" id="FungiDB:FGRAMPH1_01G23615"/>
<reference evidence="2 3" key="1">
    <citation type="journal article" date="2007" name="Science">
        <title>The Fusarium graminearum genome reveals a link between localized polymorphism and pathogen specialization.</title>
        <authorList>
            <person name="Cuomo C.A."/>
            <person name="Gueldener U."/>
            <person name="Xu J.-R."/>
            <person name="Trail F."/>
            <person name="Turgeon B.G."/>
            <person name="Di Pietro A."/>
            <person name="Walton J.D."/>
            <person name="Ma L.-J."/>
            <person name="Baker S.E."/>
            <person name="Rep M."/>
            <person name="Adam G."/>
            <person name="Antoniw J."/>
            <person name="Baldwin T."/>
            <person name="Calvo S.E."/>
            <person name="Chang Y.-L."/>
            <person name="DeCaprio D."/>
            <person name="Gale L.R."/>
            <person name="Gnerre S."/>
            <person name="Goswami R.S."/>
            <person name="Hammond-Kosack K."/>
            <person name="Harris L.J."/>
            <person name="Hilburn K."/>
            <person name="Kennell J.C."/>
            <person name="Kroken S."/>
            <person name="Magnuson J.K."/>
            <person name="Mannhaupt G."/>
            <person name="Mauceli E.W."/>
            <person name="Mewes H.-W."/>
            <person name="Mitterbauer R."/>
            <person name="Muehlbauer G."/>
            <person name="Muensterkoetter M."/>
            <person name="Nelson D."/>
            <person name="O'Donnell K."/>
            <person name="Ouellet T."/>
            <person name="Qi W."/>
            <person name="Quesneville H."/>
            <person name="Roncero M.I.G."/>
            <person name="Seong K.-Y."/>
            <person name="Tetko I.V."/>
            <person name="Urban M."/>
            <person name="Waalwijk C."/>
            <person name="Ward T.J."/>
            <person name="Yao J."/>
            <person name="Birren B.W."/>
            <person name="Kistler H.C."/>
        </authorList>
    </citation>
    <scope>NUCLEOTIDE SEQUENCE [LARGE SCALE GENOMIC DNA]</scope>
    <source>
        <strain evidence="3">ATCC MYA-4620 / CBS 123657 / FGSC 9075 / NRRL 31084 / PH-1</strain>
        <strain evidence="2">PH-1 / ATCC MYA-4620 / FGSC 9075 / NRRL 31084</strain>
    </source>
</reference>
<evidence type="ECO:0000313" key="1">
    <source>
        <dbReference type="EMBL" id="CEF85375.1"/>
    </source>
</evidence>
<accession>A0A0E0SG12</accession>
<sequence>MSEKLYKREVDQGLTMGFDIFDLFLFETNFTIDNHARVKNTTFDLAMIDIAVDAG</sequence>
<dbReference type="Proteomes" id="UP000070720">
    <property type="component" value="Chromosome 4"/>
</dbReference>
<keyword evidence="3" id="KW-1185">Reference proteome</keyword>